<dbReference type="EMBL" id="CAJVPW010013765">
    <property type="protein sequence ID" value="CAG8647791.1"/>
    <property type="molecule type" value="Genomic_DNA"/>
</dbReference>
<organism evidence="1 2">
    <name type="scientific">Cetraspora pellucida</name>
    <dbReference type="NCBI Taxonomy" id="1433469"/>
    <lineage>
        <taxon>Eukaryota</taxon>
        <taxon>Fungi</taxon>
        <taxon>Fungi incertae sedis</taxon>
        <taxon>Mucoromycota</taxon>
        <taxon>Glomeromycotina</taxon>
        <taxon>Glomeromycetes</taxon>
        <taxon>Diversisporales</taxon>
        <taxon>Gigasporaceae</taxon>
        <taxon>Cetraspora</taxon>
    </lineage>
</organism>
<evidence type="ECO:0000313" key="1">
    <source>
        <dbReference type="EMBL" id="CAG8647791.1"/>
    </source>
</evidence>
<protein>
    <submittedName>
        <fullName evidence="1">4117_t:CDS:1</fullName>
    </submittedName>
</protein>
<reference evidence="1" key="1">
    <citation type="submission" date="2021-06" db="EMBL/GenBank/DDBJ databases">
        <authorList>
            <person name="Kallberg Y."/>
            <person name="Tangrot J."/>
            <person name="Rosling A."/>
        </authorList>
    </citation>
    <scope>NUCLEOTIDE SEQUENCE</scope>
    <source>
        <strain evidence="1">28 12/20/2015</strain>
    </source>
</reference>
<dbReference type="Proteomes" id="UP000789366">
    <property type="component" value="Unassembled WGS sequence"/>
</dbReference>
<evidence type="ECO:0000313" key="2">
    <source>
        <dbReference type="Proteomes" id="UP000789366"/>
    </source>
</evidence>
<comment type="caution">
    <text evidence="1">The sequence shown here is derived from an EMBL/GenBank/DDBJ whole genome shotgun (WGS) entry which is preliminary data.</text>
</comment>
<proteinExistence type="predicted"/>
<sequence length="101" mass="11438">SINGSNNDKNHLGVVNMSFLHEKVARLYYADNPTYIMIPTLGNYSILNNTVNCVVSLFDNFPSSRCFKLIRKIVNKGKMILETNGIPDAYIFGDLLEVDFF</sequence>
<feature type="non-terminal residue" evidence="1">
    <location>
        <position position="1"/>
    </location>
</feature>
<name>A0ACA9NBV3_9GLOM</name>
<gene>
    <name evidence="1" type="ORF">SPELUC_LOCUS8798</name>
</gene>
<keyword evidence="2" id="KW-1185">Reference proteome</keyword>
<accession>A0ACA9NBV3</accession>